<dbReference type="PANTHER" id="PTHR12127">
    <property type="entry name" value="MUCOLIPIN"/>
    <property type="match status" value="1"/>
</dbReference>
<name>A0A5N5SQS2_9CRUS</name>
<dbReference type="EMBL" id="SEYY01021560">
    <property type="protein sequence ID" value="KAB7496262.1"/>
    <property type="molecule type" value="Genomic_DNA"/>
</dbReference>
<organism evidence="3 4">
    <name type="scientific">Armadillidium nasatum</name>
    <dbReference type="NCBI Taxonomy" id="96803"/>
    <lineage>
        <taxon>Eukaryota</taxon>
        <taxon>Metazoa</taxon>
        <taxon>Ecdysozoa</taxon>
        <taxon>Arthropoda</taxon>
        <taxon>Crustacea</taxon>
        <taxon>Multicrustacea</taxon>
        <taxon>Malacostraca</taxon>
        <taxon>Eumalacostraca</taxon>
        <taxon>Peracarida</taxon>
        <taxon>Isopoda</taxon>
        <taxon>Oniscidea</taxon>
        <taxon>Crinocheta</taxon>
        <taxon>Armadillidiidae</taxon>
        <taxon>Armadillidium</taxon>
    </lineage>
</organism>
<sequence length="384" mass="44728">MFIFSLIRFFFMNPIDKYRARKKCPWKLLVQIVKVIICTMQLCMFAIQRYNHVSYLWDTKVSLSHLFIQGWDSSREIVSYPPSTGPLAVYDIQQFYDFIDFSVNSFAHIEETAVGAYKYQIDDGNITMPEFCITSYKNECFKIPTTIFNSTEKFSLKKLLASKNKSINFDLLLESSYSFNLQTVKLKSEYPFETPECFQLETLVLDCEDNVTKATESKPGVNPVRTVVNVMTLLVCSVSFVLCFRALYRAQFLRSAVNSCFLYRFKRPLNKWESFEFVNLWYILICVNDIFIIVGTVIKISLESQDYEGYLDKWNVCSLLLGVGNLLIWFGCLRYLGFFKTYNVLILTIKHCIPNITRYSICTMMVFAGYAFCGWLVLGPYHIK</sequence>
<dbReference type="InterPro" id="IPR039031">
    <property type="entry name" value="Mucolipin"/>
</dbReference>
<feature type="transmembrane region" description="Helical" evidence="1">
    <location>
        <begin position="227"/>
        <end position="248"/>
    </location>
</feature>
<dbReference type="GO" id="GO:0005765">
    <property type="term" value="C:lysosomal membrane"/>
    <property type="evidence" value="ECO:0007669"/>
    <property type="project" value="TreeGrafter"/>
</dbReference>
<dbReference type="AlphaFoldDB" id="A0A5N5SQS2"/>
<dbReference type="Proteomes" id="UP000326759">
    <property type="component" value="Unassembled WGS sequence"/>
</dbReference>
<comment type="caution">
    <text evidence="3">The sequence shown here is derived from an EMBL/GenBank/DDBJ whole genome shotgun (WGS) entry which is preliminary data.</text>
</comment>
<keyword evidence="1" id="KW-0472">Membrane</keyword>
<protein>
    <submittedName>
        <fullName evidence="3">Mucolipin-2</fullName>
    </submittedName>
</protein>
<dbReference type="Pfam" id="PF21381">
    <property type="entry name" value="MCLN_ECD"/>
    <property type="match status" value="1"/>
</dbReference>
<feature type="transmembrane region" description="Helical" evidence="1">
    <location>
        <begin position="280"/>
        <end position="302"/>
    </location>
</feature>
<evidence type="ECO:0000313" key="4">
    <source>
        <dbReference type="Proteomes" id="UP000326759"/>
    </source>
</evidence>
<feature type="domain" description="Mucolipin extracytosolic" evidence="2">
    <location>
        <begin position="53"/>
        <end position="204"/>
    </location>
</feature>
<dbReference type="OrthoDB" id="263481at2759"/>
<accession>A0A5N5SQS2</accession>
<reference evidence="3 4" key="1">
    <citation type="journal article" date="2019" name="PLoS Biol.">
        <title>Sex chromosomes control vertical transmission of feminizing Wolbachia symbionts in an isopod.</title>
        <authorList>
            <person name="Becking T."/>
            <person name="Chebbi M.A."/>
            <person name="Giraud I."/>
            <person name="Moumen B."/>
            <person name="Laverre T."/>
            <person name="Caubet Y."/>
            <person name="Peccoud J."/>
            <person name="Gilbert C."/>
            <person name="Cordaux R."/>
        </authorList>
    </citation>
    <scope>NUCLEOTIDE SEQUENCE [LARGE SCALE GENOMIC DNA]</scope>
    <source>
        <strain evidence="3">ANa2</strain>
        <tissue evidence="3">Whole body excluding digestive tract and cuticle</tissue>
    </source>
</reference>
<keyword evidence="4" id="KW-1185">Reference proteome</keyword>
<dbReference type="PANTHER" id="PTHR12127:SF7">
    <property type="entry name" value="SD02261P"/>
    <property type="match status" value="1"/>
</dbReference>
<evidence type="ECO:0000259" key="2">
    <source>
        <dbReference type="Pfam" id="PF21381"/>
    </source>
</evidence>
<keyword evidence="1" id="KW-1133">Transmembrane helix</keyword>
<dbReference type="GO" id="GO:0072345">
    <property type="term" value="F:NAADP-sensitive calcium-release channel activity"/>
    <property type="evidence" value="ECO:0007669"/>
    <property type="project" value="TreeGrafter"/>
</dbReference>
<keyword evidence="1" id="KW-0812">Transmembrane</keyword>
<feature type="non-terminal residue" evidence="3">
    <location>
        <position position="384"/>
    </location>
</feature>
<dbReference type="InterPro" id="IPR049134">
    <property type="entry name" value="MCLN_ECD"/>
</dbReference>
<feature type="transmembrane region" description="Helical" evidence="1">
    <location>
        <begin position="314"/>
        <end position="336"/>
    </location>
</feature>
<evidence type="ECO:0000256" key="1">
    <source>
        <dbReference type="SAM" id="Phobius"/>
    </source>
</evidence>
<proteinExistence type="predicted"/>
<evidence type="ECO:0000313" key="3">
    <source>
        <dbReference type="EMBL" id="KAB7496262.1"/>
    </source>
</evidence>
<dbReference type="GO" id="GO:0005886">
    <property type="term" value="C:plasma membrane"/>
    <property type="evidence" value="ECO:0007669"/>
    <property type="project" value="TreeGrafter"/>
</dbReference>
<gene>
    <name evidence="3" type="primary">MCOLN2</name>
    <name evidence="3" type="ORF">Anas_09017</name>
</gene>
<feature type="transmembrane region" description="Helical" evidence="1">
    <location>
        <begin position="356"/>
        <end position="378"/>
    </location>
</feature>